<accession>A0A2G9TYU1</accession>
<evidence type="ECO:0000313" key="2">
    <source>
        <dbReference type="EMBL" id="PIO63196.1"/>
    </source>
</evidence>
<feature type="signal peptide" evidence="1">
    <location>
        <begin position="1"/>
        <end position="20"/>
    </location>
</feature>
<feature type="chain" id="PRO_5013560571" evidence="1">
    <location>
        <begin position="21"/>
        <end position="123"/>
    </location>
</feature>
<organism evidence="2 3">
    <name type="scientific">Teladorsagia circumcincta</name>
    <name type="common">Brown stomach worm</name>
    <name type="synonym">Ostertagia circumcincta</name>
    <dbReference type="NCBI Taxonomy" id="45464"/>
    <lineage>
        <taxon>Eukaryota</taxon>
        <taxon>Metazoa</taxon>
        <taxon>Ecdysozoa</taxon>
        <taxon>Nematoda</taxon>
        <taxon>Chromadorea</taxon>
        <taxon>Rhabditida</taxon>
        <taxon>Rhabditina</taxon>
        <taxon>Rhabditomorpha</taxon>
        <taxon>Strongyloidea</taxon>
        <taxon>Trichostrongylidae</taxon>
        <taxon>Teladorsagia</taxon>
    </lineage>
</organism>
<keyword evidence="1" id="KW-0732">Signal</keyword>
<dbReference type="EMBL" id="KZ351180">
    <property type="protein sequence ID" value="PIO63196.1"/>
    <property type="molecule type" value="Genomic_DNA"/>
</dbReference>
<evidence type="ECO:0000256" key="1">
    <source>
        <dbReference type="SAM" id="SignalP"/>
    </source>
</evidence>
<dbReference type="AlphaFoldDB" id="A0A2G9TYU1"/>
<protein>
    <submittedName>
        <fullName evidence="2">Uncharacterized protein</fullName>
    </submittedName>
</protein>
<evidence type="ECO:0000313" key="3">
    <source>
        <dbReference type="Proteomes" id="UP000230423"/>
    </source>
</evidence>
<proteinExistence type="predicted"/>
<sequence>MRHLLSLAVLLAPSCFNVWSQPIAWIDSNELVQEILRITRADSRYMEELMELHTHNGELDRLAYNEALRQFRPVLYLRMTDFRKIHNELESQDIDAMNFIDSLLTTARDARHGSIWQPQETKT</sequence>
<reference evidence="2 3" key="1">
    <citation type="submission" date="2015-09" db="EMBL/GenBank/DDBJ databases">
        <title>Draft genome of the parasitic nematode Teladorsagia circumcincta isolate WARC Sus (inbred).</title>
        <authorList>
            <person name="Mitreva M."/>
        </authorList>
    </citation>
    <scope>NUCLEOTIDE SEQUENCE [LARGE SCALE GENOMIC DNA]</scope>
    <source>
        <strain evidence="2 3">S</strain>
    </source>
</reference>
<name>A0A2G9TYU1_TELCI</name>
<keyword evidence="3" id="KW-1185">Reference proteome</keyword>
<dbReference type="Proteomes" id="UP000230423">
    <property type="component" value="Unassembled WGS sequence"/>
</dbReference>
<gene>
    <name evidence="2" type="ORF">TELCIR_15215</name>
</gene>